<keyword evidence="1" id="KW-0378">Hydrolase</keyword>
<feature type="binding site" evidence="3">
    <location>
        <begin position="109"/>
        <end position="112"/>
    </location>
    <ligand>
        <name>substrate</name>
    </ligand>
</feature>
<dbReference type="Gene3D" id="3.40.50.1240">
    <property type="entry name" value="Phosphoglycerate mutase-like"/>
    <property type="match status" value="1"/>
</dbReference>
<dbReference type="Pfam" id="PF00300">
    <property type="entry name" value="His_Phos_1"/>
    <property type="match status" value="1"/>
</dbReference>
<proteinExistence type="predicted"/>
<feature type="active site" description="Proton donor/acceptor" evidence="2">
    <location>
        <position position="109"/>
    </location>
</feature>
<reference evidence="5 6" key="1">
    <citation type="submission" date="2014-02" db="EMBL/GenBank/DDBJ databases">
        <title>Draft genome of Erwinia mallotivora strain BT-MARDI, a papaya dieback pathogen.</title>
        <authorList>
            <person name="Redzuan R."/>
            <person name="Abu Bakar N."/>
            <person name="Badrun R."/>
            <person name="Mohd Raih M.F."/>
            <person name="Rozano L."/>
            <person name="Mat Amin N."/>
        </authorList>
    </citation>
    <scope>NUCLEOTIDE SEQUENCE [LARGE SCALE GENOMIC DNA]</scope>
    <source>
        <strain evidence="5 6">BT-MARDI</strain>
    </source>
</reference>
<dbReference type="PATRIC" id="fig|69222.5.peg.471"/>
<feature type="binding site" evidence="3">
    <location>
        <begin position="31"/>
        <end position="38"/>
    </location>
    <ligand>
        <name>substrate</name>
    </ligand>
</feature>
<dbReference type="GO" id="GO:0045820">
    <property type="term" value="P:negative regulation of glycolytic process"/>
    <property type="evidence" value="ECO:0007669"/>
    <property type="project" value="TreeGrafter"/>
</dbReference>
<dbReference type="InterPro" id="IPR051695">
    <property type="entry name" value="Phosphoglycerate_Mutase"/>
</dbReference>
<evidence type="ECO:0000256" key="4">
    <source>
        <dbReference type="PIRSR" id="PIRSR613078-3"/>
    </source>
</evidence>
<feature type="binding site" evidence="3">
    <location>
        <position position="81"/>
    </location>
    <ligand>
        <name>substrate</name>
    </ligand>
</feature>
<evidence type="ECO:0000256" key="3">
    <source>
        <dbReference type="PIRSR" id="PIRSR613078-2"/>
    </source>
</evidence>
<dbReference type="SUPFAM" id="SSF53254">
    <property type="entry name" value="Phosphoglycerate mutase-like"/>
    <property type="match status" value="1"/>
</dbReference>
<gene>
    <name evidence="5" type="ORF">BG55_02195</name>
</gene>
<evidence type="ECO:0000313" key="6">
    <source>
        <dbReference type="Proteomes" id="UP000019918"/>
    </source>
</evidence>
<protein>
    <submittedName>
        <fullName evidence="5">Phosphoglycerate mutase</fullName>
    </submittedName>
</protein>
<keyword evidence="6" id="KW-1185">Reference proteome</keyword>
<evidence type="ECO:0000313" key="5">
    <source>
        <dbReference type="EMBL" id="EXU77143.1"/>
    </source>
</evidence>
<comment type="caution">
    <text evidence="5">The sequence shown here is derived from an EMBL/GenBank/DDBJ whole genome shotgun (WGS) entry which is preliminary data.</text>
</comment>
<sequence>MKKWLLITGAICTGLFTLQGTAKGVDIYLIRHGRTMFNTTGQVQGWSDSPLTEQGIEQAKRAGKGLENIVFTTAFSSDSGRARATAKLILQQNNAANKPELTESPMLREWGYGGYEGRDDAELWQPLFAEKKVEFKKDWSTWETFTSKMSDKEMADAIARNDKTGMAENYAAIVTRLKAGIAEVIRETEAKGGGNSLVVSHGSAIPTILTILTPESYHGESIGNASLTLLHFEEGKFSLVKVGDTRYLSQ</sequence>
<dbReference type="GO" id="GO:0043456">
    <property type="term" value="P:regulation of pentose-phosphate shunt"/>
    <property type="evidence" value="ECO:0007669"/>
    <property type="project" value="TreeGrafter"/>
</dbReference>
<dbReference type="STRING" id="69222.BG55_02195"/>
<accession>A0A014NCL2</accession>
<organism evidence="5 6">
    <name type="scientific">Erwinia mallotivora</name>
    <dbReference type="NCBI Taxonomy" id="69222"/>
    <lineage>
        <taxon>Bacteria</taxon>
        <taxon>Pseudomonadati</taxon>
        <taxon>Pseudomonadota</taxon>
        <taxon>Gammaproteobacteria</taxon>
        <taxon>Enterobacterales</taxon>
        <taxon>Erwiniaceae</taxon>
        <taxon>Erwinia</taxon>
    </lineage>
</organism>
<dbReference type="InterPro" id="IPR029033">
    <property type="entry name" value="His_PPase_superfam"/>
</dbReference>
<dbReference type="InterPro" id="IPR013078">
    <property type="entry name" value="His_Pase_superF_clade-1"/>
</dbReference>
<dbReference type="SMART" id="SM00855">
    <property type="entry name" value="PGAM"/>
    <property type="match status" value="1"/>
</dbReference>
<evidence type="ECO:0000256" key="1">
    <source>
        <dbReference type="ARBA" id="ARBA00022801"/>
    </source>
</evidence>
<dbReference type="AlphaFoldDB" id="A0A014NCL2"/>
<dbReference type="PANTHER" id="PTHR46517">
    <property type="entry name" value="FRUCTOSE-2,6-BISPHOSPHATASE TIGAR"/>
    <property type="match status" value="1"/>
</dbReference>
<dbReference type="Proteomes" id="UP000019918">
    <property type="component" value="Unassembled WGS sequence"/>
</dbReference>
<feature type="site" description="Transition state stabilizer" evidence="4">
    <location>
        <position position="201"/>
    </location>
</feature>
<evidence type="ECO:0000256" key="2">
    <source>
        <dbReference type="PIRSR" id="PIRSR613078-1"/>
    </source>
</evidence>
<dbReference type="PANTHER" id="PTHR46517:SF1">
    <property type="entry name" value="FRUCTOSE-2,6-BISPHOSPHATASE TIGAR"/>
    <property type="match status" value="1"/>
</dbReference>
<dbReference type="GO" id="GO:0005829">
    <property type="term" value="C:cytosol"/>
    <property type="evidence" value="ECO:0007669"/>
    <property type="project" value="TreeGrafter"/>
</dbReference>
<dbReference type="EMBL" id="JFHN01000018">
    <property type="protein sequence ID" value="EXU77143.1"/>
    <property type="molecule type" value="Genomic_DNA"/>
</dbReference>
<name>A0A014NCL2_9GAMM</name>
<dbReference type="CDD" id="cd07067">
    <property type="entry name" value="HP_PGM_like"/>
    <property type="match status" value="1"/>
</dbReference>
<dbReference type="RefSeq" id="WP_034933872.1">
    <property type="nucleotide sequence ID" value="NZ_JFHN01000018.1"/>
</dbReference>
<dbReference type="GO" id="GO:0004331">
    <property type="term" value="F:fructose-2,6-bisphosphate 2-phosphatase activity"/>
    <property type="evidence" value="ECO:0007669"/>
    <property type="project" value="TreeGrafter"/>
</dbReference>
<feature type="active site" description="Tele-phosphohistidine intermediate" evidence="2">
    <location>
        <position position="32"/>
    </location>
</feature>
<dbReference type="OrthoDB" id="9783269at2"/>